<feature type="transmembrane region" description="Helical" evidence="2">
    <location>
        <begin position="137"/>
        <end position="159"/>
    </location>
</feature>
<feature type="transmembrane region" description="Helical" evidence="2">
    <location>
        <begin position="45"/>
        <end position="66"/>
    </location>
</feature>
<proteinExistence type="predicted"/>
<dbReference type="GO" id="GO:0044695">
    <property type="term" value="C:Dsc E3 ubiquitin ligase complex"/>
    <property type="evidence" value="ECO:0007669"/>
    <property type="project" value="InterPro"/>
</dbReference>
<accession>A0A9Q3B8Z1</accession>
<dbReference type="InterPro" id="IPR013715">
    <property type="entry name" value="DUF1746"/>
</dbReference>
<feature type="compositionally biased region" description="Basic and acidic residues" evidence="1">
    <location>
        <begin position="15"/>
        <end position="26"/>
    </location>
</feature>
<evidence type="ECO:0000256" key="1">
    <source>
        <dbReference type="SAM" id="MobiDB-lite"/>
    </source>
</evidence>
<feature type="compositionally biased region" description="Polar residues" evidence="1">
    <location>
        <begin position="262"/>
        <end position="278"/>
    </location>
</feature>
<organism evidence="4 5">
    <name type="scientific">Austropuccinia psidii MF-1</name>
    <dbReference type="NCBI Taxonomy" id="1389203"/>
    <lineage>
        <taxon>Eukaryota</taxon>
        <taxon>Fungi</taxon>
        <taxon>Dikarya</taxon>
        <taxon>Basidiomycota</taxon>
        <taxon>Pucciniomycotina</taxon>
        <taxon>Pucciniomycetes</taxon>
        <taxon>Pucciniales</taxon>
        <taxon>Sphaerophragmiaceae</taxon>
        <taxon>Austropuccinia</taxon>
    </lineage>
</organism>
<sequence length="315" mass="34633">MDPQSTSSQFVYHNTDNETKTDSGINKTERERKIKLTMFMHQLDFFFYLLTVLAYILDGRTLIFILRTMSQIQFSHPKHIHPDRPLRFFTLASFAISFCAALSHLSIFYSNHSFINPHGILVDFIGQSTWNHKLTTIGFLIGLDTLSCSIQLLLVLLSFTCAHSIPISSSDSTSPLSQDLSSIDGNDNNNKDGSYATDPLLPISTSESILNEACRTITANGLRLPIDRKPQTLLFDLSISRAIALLLSPDPPNSSSPLSTPAQAATSHPSNHPETDISSDGPISRNNNSDDSTSIIPESIITNPDASRTVAIPIS</sequence>
<dbReference type="OrthoDB" id="5428737at2759"/>
<dbReference type="AlphaFoldDB" id="A0A9Q3B8Z1"/>
<feature type="region of interest" description="Disordered" evidence="1">
    <location>
        <begin position="251"/>
        <end position="299"/>
    </location>
</feature>
<evidence type="ECO:0000256" key="2">
    <source>
        <dbReference type="SAM" id="Phobius"/>
    </source>
</evidence>
<keyword evidence="2" id="KW-0812">Transmembrane</keyword>
<feature type="compositionally biased region" description="Polar residues" evidence="1">
    <location>
        <begin position="183"/>
        <end position="192"/>
    </location>
</feature>
<dbReference type="GO" id="GO:0032933">
    <property type="term" value="P:SREBP signaling pathway"/>
    <property type="evidence" value="ECO:0007669"/>
    <property type="project" value="InterPro"/>
</dbReference>
<keyword evidence="2" id="KW-1133">Transmembrane helix</keyword>
<feature type="region of interest" description="Disordered" evidence="1">
    <location>
        <begin position="1"/>
        <end position="26"/>
    </location>
</feature>
<dbReference type="EMBL" id="AVOT02000055">
    <property type="protein sequence ID" value="MBW0460760.1"/>
    <property type="molecule type" value="Genomic_DNA"/>
</dbReference>
<keyword evidence="2" id="KW-0472">Membrane</keyword>
<keyword evidence="5" id="KW-1185">Reference proteome</keyword>
<dbReference type="Pfam" id="PF08508">
    <property type="entry name" value="DUF1746"/>
    <property type="match status" value="1"/>
</dbReference>
<feature type="compositionally biased region" description="Polar residues" evidence="1">
    <location>
        <begin position="1"/>
        <end position="14"/>
    </location>
</feature>
<feature type="transmembrane region" description="Helical" evidence="2">
    <location>
        <begin position="86"/>
        <end position="109"/>
    </location>
</feature>
<dbReference type="InterPro" id="IPR038967">
    <property type="entry name" value="Dsc4-like"/>
</dbReference>
<feature type="domain" description="DUF1746" evidence="3">
    <location>
        <begin position="43"/>
        <end position="153"/>
    </location>
</feature>
<protein>
    <recommendedName>
        <fullName evidence="3">DUF1746 domain-containing protein</fullName>
    </recommendedName>
</protein>
<name>A0A9Q3B8Z1_9BASI</name>
<feature type="compositionally biased region" description="Low complexity" evidence="1">
    <location>
        <begin position="168"/>
        <end position="182"/>
    </location>
</feature>
<evidence type="ECO:0000259" key="3">
    <source>
        <dbReference type="Pfam" id="PF08508"/>
    </source>
</evidence>
<evidence type="ECO:0000313" key="4">
    <source>
        <dbReference type="EMBL" id="MBW0460760.1"/>
    </source>
</evidence>
<feature type="region of interest" description="Disordered" evidence="1">
    <location>
        <begin position="168"/>
        <end position="197"/>
    </location>
</feature>
<gene>
    <name evidence="4" type="ORF">O181_000475</name>
</gene>
<reference evidence="4" key="1">
    <citation type="submission" date="2021-03" db="EMBL/GenBank/DDBJ databases">
        <title>Draft genome sequence of rust myrtle Austropuccinia psidii MF-1, a brazilian biotype.</title>
        <authorList>
            <person name="Quecine M.C."/>
            <person name="Pachon D.M.R."/>
            <person name="Bonatelli M.L."/>
            <person name="Correr F.H."/>
            <person name="Franceschini L.M."/>
            <person name="Leite T.F."/>
            <person name="Margarido G.R.A."/>
            <person name="Almeida C.A."/>
            <person name="Ferrarezi J.A."/>
            <person name="Labate C.A."/>
        </authorList>
    </citation>
    <scope>NUCLEOTIDE SEQUENCE</scope>
    <source>
        <strain evidence="4">MF-1</strain>
    </source>
</reference>
<feature type="compositionally biased region" description="Polar residues" evidence="1">
    <location>
        <begin position="284"/>
        <end position="299"/>
    </location>
</feature>
<dbReference type="PANTHER" id="PTHR39405">
    <property type="entry name" value="DSC E3 UBIQUITIN LIGASE COMPLEX SUBUNIT 4"/>
    <property type="match status" value="1"/>
</dbReference>
<dbReference type="Proteomes" id="UP000765509">
    <property type="component" value="Unassembled WGS sequence"/>
</dbReference>
<dbReference type="PANTHER" id="PTHR39405:SF1">
    <property type="entry name" value="DSC E3 UBIQUITIN LIGASE COMPLEX SUBUNIT 4"/>
    <property type="match status" value="1"/>
</dbReference>
<evidence type="ECO:0000313" key="5">
    <source>
        <dbReference type="Proteomes" id="UP000765509"/>
    </source>
</evidence>
<comment type="caution">
    <text evidence="4">The sequence shown here is derived from an EMBL/GenBank/DDBJ whole genome shotgun (WGS) entry which is preliminary data.</text>
</comment>
<dbReference type="GO" id="GO:0005783">
    <property type="term" value="C:endoplasmic reticulum"/>
    <property type="evidence" value="ECO:0007669"/>
    <property type="project" value="TreeGrafter"/>
</dbReference>